<proteinExistence type="predicted"/>
<keyword evidence="2" id="KW-1185">Reference proteome</keyword>
<reference evidence="1 2" key="1">
    <citation type="submission" date="2024-01" db="EMBL/GenBank/DDBJ databases">
        <title>The genomes of 5 underutilized Papilionoideae crops provide insights into root nodulation and disease resistanc.</title>
        <authorList>
            <person name="Jiang F."/>
        </authorList>
    </citation>
    <scope>NUCLEOTIDE SEQUENCE [LARGE SCALE GENOMIC DNA]</scope>
    <source>
        <strain evidence="1">LVBAO_FW01</strain>
        <tissue evidence="1">Leaves</tissue>
    </source>
</reference>
<name>A0AAN9MA79_CANGL</name>
<comment type="caution">
    <text evidence="1">The sequence shown here is derived from an EMBL/GenBank/DDBJ whole genome shotgun (WGS) entry which is preliminary data.</text>
</comment>
<dbReference type="EMBL" id="JAYMYQ010000002">
    <property type="protein sequence ID" value="KAK7350806.1"/>
    <property type="molecule type" value="Genomic_DNA"/>
</dbReference>
<accession>A0AAN9MA79</accession>
<dbReference type="Proteomes" id="UP001367508">
    <property type="component" value="Unassembled WGS sequence"/>
</dbReference>
<dbReference type="AlphaFoldDB" id="A0AAN9MA79"/>
<evidence type="ECO:0000313" key="1">
    <source>
        <dbReference type="EMBL" id="KAK7350806.1"/>
    </source>
</evidence>
<gene>
    <name evidence="1" type="ORF">VNO77_09773</name>
</gene>
<organism evidence="1 2">
    <name type="scientific">Canavalia gladiata</name>
    <name type="common">Sword bean</name>
    <name type="synonym">Dolichos gladiatus</name>
    <dbReference type="NCBI Taxonomy" id="3824"/>
    <lineage>
        <taxon>Eukaryota</taxon>
        <taxon>Viridiplantae</taxon>
        <taxon>Streptophyta</taxon>
        <taxon>Embryophyta</taxon>
        <taxon>Tracheophyta</taxon>
        <taxon>Spermatophyta</taxon>
        <taxon>Magnoliopsida</taxon>
        <taxon>eudicotyledons</taxon>
        <taxon>Gunneridae</taxon>
        <taxon>Pentapetalae</taxon>
        <taxon>rosids</taxon>
        <taxon>fabids</taxon>
        <taxon>Fabales</taxon>
        <taxon>Fabaceae</taxon>
        <taxon>Papilionoideae</taxon>
        <taxon>50 kb inversion clade</taxon>
        <taxon>NPAAA clade</taxon>
        <taxon>indigoferoid/millettioid clade</taxon>
        <taxon>Phaseoleae</taxon>
        <taxon>Canavalia</taxon>
    </lineage>
</organism>
<protein>
    <submittedName>
        <fullName evidence="1">Uncharacterized protein</fullName>
    </submittedName>
</protein>
<sequence length="101" mass="11199">MVPNSFSCSVTPFKSKYLSICIEIKGISNFIYPLPTSLQYALSWSFLELSSMSSSSSLPYLHQVSSTDFHIPFLNSNRSSIPVCTITDCPVFMSFKNIGAI</sequence>
<evidence type="ECO:0000313" key="2">
    <source>
        <dbReference type="Proteomes" id="UP001367508"/>
    </source>
</evidence>